<evidence type="ECO:0000313" key="1">
    <source>
        <dbReference type="EMBL" id="KPV53490.1"/>
    </source>
</evidence>
<dbReference type="InterPro" id="IPR002848">
    <property type="entry name" value="Translin_fam"/>
</dbReference>
<dbReference type="Gene3D" id="1.20.58.2140">
    <property type="match status" value="1"/>
</dbReference>
<reference evidence="1 2" key="1">
    <citation type="submission" date="2015-09" db="EMBL/GenBank/DDBJ databases">
        <title>Draft genome sequence of Kouleothrix aurantiaca JCM 19913.</title>
        <authorList>
            <person name="Hemp J."/>
        </authorList>
    </citation>
    <scope>NUCLEOTIDE SEQUENCE [LARGE SCALE GENOMIC DNA]</scope>
    <source>
        <strain evidence="1 2">COM-B</strain>
    </source>
</reference>
<dbReference type="AlphaFoldDB" id="A0A0P9FA19"/>
<dbReference type="InterPro" id="IPR036081">
    <property type="entry name" value="Translin_sf"/>
</dbReference>
<organism evidence="1 2">
    <name type="scientific">Kouleothrix aurantiaca</name>
    <dbReference type="NCBI Taxonomy" id="186479"/>
    <lineage>
        <taxon>Bacteria</taxon>
        <taxon>Bacillati</taxon>
        <taxon>Chloroflexota</taxon>
        <taxon>Chloroflexia</taxon>
        <taxon>Chloroflexales</taxon>
        <taxon>Roseiflexineae</taxon>
        <taxon>Roseiflexaceae</taxon>
        <taxon>Kouleothrix</taxon>
    </lineage>
</organism>
<dbReference type="GO" id="GO:0043565">
    <property type="term" value="F:sequence-specific DNA binding"/>
    <property type="evidence" value="ECO:0007669"/>
    <property type="project" value="InterPro"/>
</dbReference>
<dbReference type="SUPFAM" id="SSF74784">
    <property type="entry name" value="Translin"/>
    <property type="match status" value="1"/>
</dbReference>
<comment type="caution">
    <text evidence="1">The sequence shown here is derived from an EMBL/GenBank/DDBJ whole genome shotgun (WGS) entry which is preliminary data.</text>
</comment>
<dbReference type="EMBL" id="LJCR01000245">
    <property type="protein sequence ID" value="KPV53490.1"/>
    <property type="molecule type" value="Genomic_DNA"/>
</dbReference>
<dbReference type="NCBIfam" id="NF011160">
    <property type="entry name" value="PRK14562.1-5"/>
    <property type="match status" value="1"/>
</dbReference>
<protein>
    <submittedName>
        <fullName evidence="1">Haloacid dehalogenase</fullName>
    </submittedName>
</protein>
<keyword evidence="2" id="KW-1185">Reference proteome</keyword>
<dbReference type="PATRIC" id="fig|186479.3.peg.4924"/>
<gene>
    <name evidence="1" type="ORF">SE17_09335</name>
</gene>
<proteinExistence type="predicted"/>
<dbReference type="Proteomes" id="UP000050509">
    <property type="component" value="Unassembled WGS sequence"/>
</dbReference>
<accession>A0A0P9FA19</accession>
<evidence type="ECO:0000313" key="2">
    <source>
        <dbReference type="Proteomes" id="UP000050509"/>
    </source>
</evidence>
<dbReference type="PANTHER" id="PTHR10741">
    <property type="entry name" value="TRANSLIN AND TRANSLIN ASSOCIATED PROTEIN X"/>
    <property type="match status" value="1"/>
</dbReference>
<sequence>MSIEAIVGEAVAQIDASHAARERALATSRALVRQCANTIRAVHRGEFAEAAKLLAGAATTARDLRAGLADAPALLFAGYTQDALKEYAEAAVVYALLHGDPPPGPLALHVDPAAYLNGLAEAASELRRAILDGLRHGEVARGEALLDVMDEIYSMLVTVDYPDAITGGLRRTTDALRAVLERTRGDMMAALRQEQLSAALAALEGRLSAGG</sequence>
<name>A0A0P9FA19_9CHLR</name>
<dbReference type="CDD" id="cd14820">
    <property type="entry name" value="TRAX"/>
    <property type="match status" value="1"/>
</dbReference>